<evidence type="ECO:0000313" key="10">
    <source>
        <dbReference type="Proteomes" id="UP000054408"/>
    </source>
</evidence>
<evidence type="ECO:0000256" key="2">
    <source>
        <dbReference type="ARBA" id="ARBA00022723"/>
    </source>
</evidence>
<evidence type="ECO:0000256" key="3">
    <source>
        <dbReference type="ARBA" id="ARBA00022737"/>
    </source>
</evidence>
<comment type="subcellular location">
    <subcellularLocation>
        <location evidence="1">Nucleus</location>
    </subcellularLocation>
</comment>
<evidence type="ECO:0000313" key="9">
    <source>
        <dbReference type="EMBL" id="KNC49706.1"/>
    </source>
</evidence>
<dbReference type="PROSITE" id="PS50023">
    <property type="entry name" value="LIM_DOMAIN_2"/>
    <property type="match status" value="2"/>
</dbReference>
<dbReference type="CDD" id="cd09326">
    <property type="entry name" value="LIM_CRP_like"/>
    <property type="match status" value="2"/>
</dbReference>
<dbReference type="OMA" id="CKTDYDR"/>
<keyword evidence="2 7" id="KW-0479">Metal-binding</keyword>
<dbReference type="SMART" id="SM00132">
    <property type="entry name" value="LIM"/>
    <property type="match status" value="2"/>
</dbReference>
<keyword evidence="3" id="KW-0677">Repeat</keyword>
<dbReference type="FunFam" id="2.10.110.10:FF:000001">
    <property type="entry name" value="Cysteine and glycine-rich protein 1"/>
    <property type="match status" value="2"/>
</dbReference>
<dbReference type="Pfam" id="PF00412">
    <property type="entry name" value="LIM"/>
    <property type="match status" value="2"/>
</dbReference>
<dbReference type="GeneID" id="25565257"/>
<dbReference type="RefSeq" id="XP_013757499.1">
    <property type="nucleotide sequence ID" value="XM_013902045.1"/>
</dbReference>
<reference evidence="9 10" key="1">
    <citation type="submission" date="2010-05" db="EMBL/GenBank/DDBJ databases">
        <title>The Genome Sequence of Thecamonas trahens ATCC 50062.</title>
        <authorList>
            <consortium name="The Broad Institute Genome Sequencing Platform"/>
            <person name="Russ C."/>
            <person name="Cuomo C."/>
            <person name="Shea T."/>
            <person name="Young S.K."/>
            <person name="Zeng Q."/>
            <person name="Koehrsen M."/>
            <person name="Haas B."/>
            <person name="Borodovsky M."/>
            <person name="Guigo R."/>
            <person name="Alvarado L."/>
            <person name="Berlin A."/>
            <person name="Bochicchio J."/>
            <person name="Borenstein D."/>
            <person name="Chapman S."/>
            <person name="Chen Z."/>
            <person name="Freedman E."/>
            <person name="Gellesch M."/>
            <person name="Goldberg J."/>
            <person name="Griggs A."/>
            <person name="Gujja S."/>
            <person name="Heilman E."/>
            <person name="Heiman D."/>
            <person name="Hepburn T."/>
            <person name="Howarth C."/>
            <person name="Jen D."/>
            <person name="Larson L."/>
            <person name="Mehta T."/>
            <person name="Park D."/>
            <person name="Pearson M."/>
            <person name="Roberts A."/>
            <person name="Saif S."/>
            <person name="Shenoy N."/>
            <person name="Sisk P."/>
            <person name="Stolte C."/>
            <person name="Sykes S."/>
            <person name="Thomson T."/>
            <person name="Walk T."/>
            <person name="White J."/>
            <person name="Yandava C."/>
            <person name="Burger G."/>
            <person name="Gray M.W."/>
            <person name="Holland P.W.H."/>
            <person name="King N."/>
            <person name="Lang F.B.F."/>
            <person name="Roger A.J."/>
            <person name="Ruiz-Trillo I."/>
            <person name="Lander E."/>
            <person name="Nusbaum C."/>
        </authorList>
    </citation>
    <scope>NUCLEOTIDE SEQUENCE [LARGE SCALE GENOMIC DNA]</scope>
    <source>
        <strain evidence="9 10">ATCC 50062</strain>
    </source>
</reference>
<gene>
    <name evidence="9" type="ORF">AMSG_05971</name>
</gene>
<dbReference type="GO" id="GO:0030036">
    <property type="term" value="P:actin cytoskeleton organization"/>
    <property type="evidence" value="ECO:0007669"/>
    <property type="project" value="TreeGrafter"/>
</dbReference>
<keyword evidence="10" id="KW-1185">Reference proteome</keyword>
<dbReference type="GO" id="GO:0005737">
    <property type="term" value="C:cytoplasm"/>
    <property type="evidence" value="ECO:0007669"/>
    <property type="project" value="TreeGrafter"/>
</dbReference>
<organism evidence="9 10">
    <name type="scientific">Thecamonas trahens ATCC 50062</name>
    <dbReference type="NCBI Taxonomy" id="461836"/>
    <lineage>
        <taxon>Eukaryota</taxon>
        <taxon>Apusozoa</taxon>
        <taxon>Apusomonadida</taxon>
        <taxon>Apusomonadidae</taxon>
        <taxon>Thecamonas</taxon>
    </lineage>
</organism>
<keyword evidence="4 7" id="KW-0862">Zinc</keyword>
<dbReference type="InterPro" id="IPR001781">
    <property type="entry name" value="Znf_LIM"/>
</dbReference>
<dbReference type="Proteomes" id="UP000054408">
    <property type="component" value="Unassembled WGS sequence"/>
</dbReference>
<proteinExistence type="predicted"/>
<evidence type="ECO:0000256" key="5">
    <source>
        <dbReference type="ARBA" id="ARBA00023038"/>
    </source>
</evidence>
<feature type="domain" description="LIM zinc-binding" evidence="8">
    <location>
        <begin position="7"/>
        <end position="67"/>
    </location>
</feature>
<dbReference type="OrthoDB" id="8062037at2759"/>
<evidence type="ECO:0000256" key="1">
    <source>
        <dbReference type="ARBA" id="ARBA00004123"/>
    </source>
</evidence>
<protein>
    <submittedName>
        <fullName evidence="9">Cysteine and glycine-rich protein 2</fullName>
    </submittedName>
</protein>
<dbReference type="PANTHER" id="PTHR24215">
    <property type="entry name" value="RHO-GTPASE-ACTIVATING PROTEIN LRG1"/>
    <property type="match status" value="1"/>
</dbReference>
<dbReference type="PROSITE" id="PS00478">
    <property type="entry name" value="LIM_DOMAIN_1"/>
    <property type="match status" value="2"/>
</dbReference>
<dbReference type="GO" id="GO:0046872">
    <property type="term" value="F:metal ion binding"/>
    <property type="evidence" value="ECO:0007669"/>
    <property type="project" value="UniProtKB-KW"/>
</dbReference>
<dbReference type="Gene3D" id="2.10.110.10">
    <property type="entry name" value="Cysteine Rich Protein"/>
    <property type="match status" value="2"/>
</dbReference>
<name>A0A0L0DC96_THETB</name>
<evidence type="ECO:0000259" key="8">
    <source>
        <dbReference type="PROSITE" id="PS50023"/>
    </source>
</evidence>
<dbReference type="EMBL" id="GL349457">
    <property type="protein sequence ID" value="KNC49706.1"/>
    <property type="molecule type" value="Genomic_DNA"/>
</dbReference>
<dbReference type="eggNOG" id="KOG1700">
    <property type="taxonomic scope" value="Eukaryota"/>
</dbReference>
<evidence type="ECO:0000256" key="4">
    <source>
        <dbReference type="ARBA" id="ARBA00022833"/>
    </source>
</evidence>
<evidence type="ECO:0000256" key="6">
    <source>
        <dbReference type="ARBA" id="ARBA00023242"/>
    </source>
</evidence>
<dbReference type="GO" id="GO:0005634">
    <property type="term" value="C:nucleus"/>
    <property type="evidence" value="ECO:0007669"/>
    <property type="project" value="UniProtKB-SubCell"/>
</dbReference>
<dbReference type="AlphaFoldDB" id="A0A0L0DC96"/>
<evidence type="ECO:0000256" key="7">
    <source>
        <dbReference type="PROSITE-ProRule" id="PRU00125"/>
    </source>
</evidence>
<keyword evidence="6" id="KW-0539">Nucleus</keyword>
<keyword evidence="5 7" id="KW-0440">LIM domain</keyword>
<dbReference type="PANTHER" id="PTHR24215:SF35">
    <property type="entry name" value="MUSCLE LIM PROTEIN MLP84B"/>
    <property type="match status" value="1"/>
</dbReference>
<sequence length="173" mass="18310">MPFGGSPKCPVCSKSVYHAEKAMAAGKAYHKACLKCTECNKRLDSTSINDRDGQIYCKTCYGRNFGAVGYGYGQGAGTAKFGGTVAGGAKVTKVNKFGGSPKCPRCDKSVYPAEKQLGPGGSSYHKACFKCTECSKRVDSVTMAVQNDVLYCKTCHGSKFGPKGFGYSTSQVL</sequence>
<accession>A0A0L0DC96</accession>
<dbReference type="SUPFAM" id="SSF57716">
    <property type="entry name" value="Glucocorticoid receptor-like (DNA-binding domain)"/>
    <property type="match status" value="4"/>
</dbReference>
<feature type="domain" description="LIM zinc-binding" evidence="8">
    <location>
        <begin position="101"/>
        <end position="162"/>
    </location>
</feature>